<dbReference type="InterPro" id="IPR002933">
    <property type="entry name" value="Peptidase_M20"/>
</dbReference>
<evidence type="ECO:0000256" key="2">
    <source>
        <dbReference type="ARBA" id="ARBA00022801"/>
    </source>
</evidence>
<gene>
    <name evidence="3" type="ORF">JOE66_003108</name>
</gene>
<dbReference type="RefSeq" id="WP_307827238.1">
    <property type="nucleotide sequence ID" value="NZ_BAAAHT010000001.1"/>
</dbReference>
<dbReference type="SUPFAM" id="SSF53187">
    <property type="entry name" value="Zn-dependent exopeptidases"/>
    <property type="match status" value="1"/>
</dbReference>
<dbReference type="PANTHER" id="PTHR32494:SF5">
    <property type="entry name" value="ALLANTOATE AMIDOHYDROLASE"/>
    <property type="match status" value="1"/>
</dbReference>
<dbReference type="InterPro" id="IPR036264">
    <property type="entry name" value="Bact_exopeptidase_dim_dom"/>
</dbReference>
<reference evidence="3 4" key="1">
    <citation type="submission" date="2021-01" db="EMBL/GenBank/DDBJ databases">
        <title>Sequencing the genomes of 1000 actinobacteria strains.</title>
        <authorList>
            <person name="Klenk H.-P."/>
        </authorList>
    </citation>
    <scope>NUCLEOTIDE SEQUENCE [LARGE SCALE GENOMIC DNA]</scope>
    <source>
        <strain evidence="3 4">DSM 13057</strain>
    </source>
</reference>
<dbReference type="Gene3D" id="3.30.70.360">
    <property type="match status" value="1"/>
</dbReference>
<name>A0ABS2L8S2_9MICO</name>
<accession>A0ABS2L8S2</accession>
<comment type="similarity">
    <text evidence="1">Belongs to the peptidase M20 family.</text>
</comment>
<comment type="caution">
    <text evidence="3">The sequence shown here is derived from an EMBL/GenBank/DDBJ whole genome shotgun (WGS) entry which is preliminary data.</text>
</comment>
<dbReference type="NCBIfam" id="TIGR01879">
    <property type="entry name" value="hydantase"/>
    <property type="match status" value="1"/>
</dbReference>
<dbReference type="SUPFAM" id="SSF55031">
    <property type="entry name" value="Bacterial exopeptidase dimerisation domain"/>
    <property type="match status" value="1"/>
</dbReference>
<dbReference type="Pfam" id="PF01546">
    <property type="entry name" value="Peptidase_M20"/>
    <property type="match status" value="1"/>
</dbReference>
<evidence type="ECO:0000313" key="4">
    <source>
        <dbReference type="Proteomes" id="UP000776164"/>
    </source>
</evidence>
<dbReference type="PANTHER" id="PTHR32494">
    <property type="entry name" value="ALLANTOATE DEIMINASE-RELATED"/>
    <property type="match status" value="1"/>
</dbReference>
<dbReference type="CDD" id="cd03884">
    <property type="entry name" value="M20_bAS"/>
    <property type="match status" value="1"/>
</dbReference>
<proteinExistence type="inferred from homology"/>
<dbReference type="Proteomes" id="UP000776164">
    <property type="component" value="Unassembled WGS sequence"/>
</dbReference>
<protein>
    <submittedName>
        <fullName evidence="3">N-carbamoyl-L-amino-acid hydrolase</fullName>
        <ecNumber evidence="3">3.5.1.87</ecNumber>
    </submittedName>
</protein>
<dbReference type="GO" id="GO:0050538">
    <property type="term" value="F:N-carbamoyl-L-amino-acid hydrolase activity"/>
    <property type="evidence" value="ECO:0007669"/>
    <property type="project" value="UniProtKB-EC"/>
</dbReference>
<keyword evidence="2 3" id="KW-0378">Hydrolase</keyword>
<keyword evidence="4" id="KW-1185">Reference proteome</keyword>
<dbReference type="Gene3D" id="3.40.630.10">
    <property type="entry name" value="Zn peptidases"/>
    <property type="match status" value="1"/>
</dbReference>
<organism evidence="3 4">
    <name type="scientific">Subtercola frigoramans</name>
    <dbReference type="NCBI Taxonomy" id="120298"/>
    <lineage>
        <taxon>Bacteria</taxon>
        <taxon>Bacillati</taxon>
        <taxon>Actinomycetota</taxon>
        <taxon>Actinomycetes</taxon>
        <taxon>Micrococcales</taxon>
        <taxon>Microbacteriaceae</taxon>
        <taxon>Subtercola</taxon>
    </lineage>
</organism>
<dbReference type="PIRSF" id="PIRSF001235">
    <property type="entry name" value="Amidase_carbamoylase"/>
    <property type="match status" value="1"/>
</dbReference>
<dbReference type="EMBL" id="JAFBBU010000001">
    <property type="protein sequence ID" value="MBM7473474.1"/>
    <property type="molecule type" value="Genomic_DNA"/>
</dbReference>
<evidence type="ECO:0000256" key="1">
    <source>
        <dbReference type="ARBA" id="ARBA00006153"/>
    </source>
</evidence>
<evidence type="ECO:0000313" key="3">
    <source>
        <dbReference type="EMBL" id="MBM7473474.1"/>
    </source>
</evidence>
<dbReference type="InterPro" id="IPR010158">
    <property type="entry name" value="Amidase_Cbmase"/>
</dbReference>
<sequence>MHAKRVKHDDLKPDLERLGHDLEAISAFTEPGHDGWTRRVLSDPYLASRAFVRQTMVEAGLEVHTDAAGNTIGILEGRTHGSAIASGSHTDTVASGGRYDGVVGVMGAIETARRFQETGTRLDHDFYVIDFLGEEPNDYGVSCVGSRVITGAVTPEFFDKSSAEGVSLGQEFERLGFSPAAMLDAAWPTGRLAGFVELHIEQGPVLERSGTQLGVVTTIAGIERVLATFLGRPDHAGTAAMADRKDALVAAAEAILMVEQIGCSGEHSVATVGSIDVEPGALNVVPSLSRLWTELRSPSAEWLGTARRRLLSEFTDLADRRGIQVDLEWLNDQDPVHTAQTVQDLIAGTSDSLGYSWRAMPSGAGHDAAHIATVTPTGMIFVPSRGGRSHCPEEFTELADIGIGVHALAATLLELDAR</sequence>
<dbReference type="EC" id="3.5.1.87" evidence="3"/>